<proteinExistence type="predicted"/>
<dbReference type="PANTHER" id="PTHR30006">
    <property type="entry name" value="THIAMINE-BINDING PERIPLASMIC PROTEIN-RELATED"/>
    <property type="match status" value="1"/>
</dbReference>
<dbReference type="GO" id="GO:0030288">
    <property type="term" value="C:outer membrane-bounded periplasmic space"/>
    <property type="evidence" value="ECO:0007669"/>
    <property type="project" value="TreeGrafter"/>
</dbReference>
<protein>
    <submittedName>
        <fullName evidence="3">Extracellular solute-binding protein</fullName>
    </submittedName>
</protein>
<reference evidence="3 4" key="1">
    <citation type="submission" date="2020-01" db="EMBL/GenBank/DDBJ databases">
        <title>Genomes of bacteria type strains.</title>
        <authorList>
            <person name="Chen J."/>
            <person name="Zhu S."/>
            <person name="Chen J."/>
        </authorList>
    </citation>
    <scope>NUCLEOTIDE SEQUENCE [LARGE SCALE GENOMIC DNA]</scope>
    <source>
        <strain evidence="3 4">KCTC 52919</strain>
    </source>
</reference>
<evidence type="ECO:0000256" key="2">
    <source>
        <dbReference type="SAM" id="SignalP"/>
    </source>
</evidence>
<keyword evidence="4" id="KW-1185">Reference proteome</keyword>
<accession>A0A6L9MKT1</accession>
<gene>
    <name evidence="3" type="ORF">GTW51_16195</name>
</gene>
<dbReference type="AlphaFoldDB" id="A0A6L9MKT1"/>
<dbReference type="PANTHER" id="PTHR30006:SF2">
    <property type="entry name" value="ABC TRANSPORTER SUBSTRATE-BINDING PROTEIN"/>
    <property type="match status" value="1"/>
</dbReference>
<dbReference type="RefSeq" id="WP_163045076.1">
    <property type="nucleotide sequence ID" value="NZ_JAAAMJ010000014.1"/>
</dbReference>
<dbReference type="GO" id="GO:0030976">
    <property type="term" value="F:thiamine pyrophosphate binding"/>
    <property type="evidence" value="ECO:0007669"/>
    <property type="project" value="TreeGrafter"/>
</dbReference>
<dbReference type="Proteomes" id="UP000476332">
    <property type="component" value="Unassembled WGS sequence"/>
</dbReference>
<organism evidence="3 4">
    <name type="scientific">Aurantimonas aggregata</name>
    <dbReference type="NCBI Taxonomy" id="2047720"/>
    <lineage>
        <taxon>Bacteria</taxon>
        <taxon>Pseudomonadati</taxon>
        <taxon>Pseudomonadota</taxon>
        <taxon>Alphaproteobacteria</taxon>
        <taxon>Hyphomicrobiales</taxon>
        <taxon>Aurantimonadaceae</taxon>
        <taxon>Aurantimonas</taxon>
    </lineage>
</organism>
<dbReference type="Pfam" id="PF13343">
    <property type="entry name" value="SBP_bac_6"/>
    <property type="match status" value="1"/>
</dbReference>
<evidence type="ECO:0000256" key="1">
    <source>
        <dbReference type="ARBA" id="ARBA00022729"/>
    </source>
</evidence>
<feature type="chain" id="PRO_5027000164" evidence="2">
    <location>
        <begin position="23"/>
        <end position="335"/>
    </location>
</feature>
<sequence length="335" mass="36141">MRVTLSTILAAAALGVSAPALAQDADVICYNCPPEWANWGKMLDSIREDLGISIPGDNKNSGQATAQLIAERASPVADIAYLGINAGIAAAEQGLVQPYEPARFAEIPEGLRDPEGRWWAVHQGTLGFFVNVDALAGAPVPACWADLAKPEYQGLVGYLDPTSAAVGYVSAVAVNSAMGGSLKDFTPAIEFFKSLGENDAIVAMQTSYARTVSGEIPILLDYDFNAYRAKYTEDGQYEFVLPCEGTVSFPYVMTLVADAPHVENARKVLDYLLSDEAQIAWTEAYLRPSIPVEMPAEVAERFLPASEYERAKDIDWAAAQAAQAAFTERYLAEVR</sequence>
<keyword evidence="1 2" id="KW-0732">Signal</keyword>
<dbReference type="GO" id="GO:0015888">
    <property type="term" value="P:thiamine transport"/>
    <property type="evidence" value="ECO:0007669"/>
    <property type="project" value="TreeGrafter"/>
</dbReference>
<dbReference type="SUPFAM" id="SSF53850">
    <property type="entry name" value="Periplasmic binding protein-like II"/>
    <property type="match status" value="1"/>
</dbReference>
<feature type="signal peptide" evidence="2">
    <location>
        <begin position="1"/>
        <end position="22"/>
    </location>
</feature>
<dbReference type="GO" id="GO:0030975">
    <property type="term" value="F:thiamine binding"/>
    <property type="evidence" value="ECO:0007669"/>
    <property type="project" value="TreeGrafter"/>
</dbReference>
<dbReference type="EMBL" id="JAAAMJ010000014">
    <property type="protein sequence ID" value="NDV88242.1"/>
    <property type="molecule type" value="Genomic_DNA"/>
</dbReference>
<evidence type="ECO:0000313" key="3">
    <source>
        <dbReference type="EMBL" id="NDV88242.1"/>
    </source>
</evidence>
<dbReference type="Gene3D" id="3.40.190.10">
    <property type="entry name" value="Periplasmic binding protein-like II"/>
    <property type="match status" value="2"/>
</dbReference>
<evidence type="ECO:0000313" key="4">
    <source>
        <dbReference type="Proteomes" id="UP000476332"/>
    </source>
</evidence>
<name>A0A6L9MKT1_9HYPH</name>
<comment type="caution">
    <text evidence="3">The sequence shown here is derived from an EMBL/GenBank/DDBJ whole genome shotgun (WGS) entry which is preliminary data.</text>
</comment>